<dbReference type="AlphaFoldDB" id="A0AAD4N134"/>
<sequence length="132" mass="14596">MDLLSDREPLSDGRLWVSLAQNVAADLLECCATSIEATQGTGGARRPCFNYVLELFLWGQGGSGKSDDDIKDSIAPLLKDYHFKITCFKELETTDPYRTYAAKLIQEVKENKKNAMQHSPSQKAKVHAGSSD</sequence>
<accession>A0AAD4N134</accession>
<evidence type="ECO:0000313" key="3">
    <source>
        <dbReference type="Proteomes" id="UP001201812"/>
    </source>
</evidence>
<dbReference type="Proteomes" id="UP001201812">
    <property type="component" value="Unassembled WGS sequence"/>
</dbReference>
<proteinExistence type="predicted"/>
<dbReference type="EMBL" id="JAKKPZ010000022">
    <property type="protein sequence ID" value="KAI1711361.1"/>
    <property type="molecule type" value="Genomic_DNA"/>
</dbReference>
<gene>
    <name evidence="2" type="ORF">DdX_10239</name>
</gene>
<name>A0AAD4N134_9BILA</name>
<protein>
    <submittedName>
        <fullName evidence="2">Uncharacterized protein</fullName>
    </submittedName>
</protein>
<comment type="caution">
    <text evidence="2">The sequence shown here is derived from an EMBL/GenBank/DDBJ whole genome shotgun (WGS) entry which is preliminary data.</text>
</comment>
<feature type="region of interest" description="Disordered" evidence="1">
    <location>
        <begin position="111"/>
        <end position="132"/>
    </location>
</feature>
<keyword evidence="3" id="KW-1185">Reference proteome</keyword>
<evidence type="ECO:0000256" key="1">
    <source>
        <dbReference type="SAM" id="MobiDB-lite"/>
    </source>
</evidence>
<reference evidence="2" key="1">
    <citation type="submission" date="2022-01" db="EMBL/GenBank/DDBJ databases">
        <title>Genome Sequence Resource for Two Populations of Ditylenchus destructor, the Migratory Endoparasitic Phytonematode.</title>
        <authorList>
            <person name="Zhang H."/>
            <person name="Lin R."/>
            <person name="Xie B."/>
        </authorList>
    </citation>
    <scope>NUCLEOTIDE SEQUENCE</scope>
    <source>
        <strain evidence="2">BazhouSP</strain>
    </source>
</reference>
<evidence type="ECO:0000313" key="2">
    <source>
        <dbReference type="EMBL" id="KAI1711361.1"/>
    </source>
</evidence>
<organism evidence="2 3">
    <name type="scientific">Ditylenchus destructor</name>
    <dbReference type="NCBI Taxonomy" id="166010"/>
    <lineage>
        <taxon>Eukaryota</taxon>
        <taxon>Metazoa</taxon>
        <taxon>Ecdysozoa</taxon>
        <taxon>Nematoda</taxon>
        <taxon>Chromadorea</taxon>
        <taxon>Rhabditida</taxon>
        <taxon>Tylenchina</taxon>
        <taxon>Tylenchomorpha</taxon>
        <taxon>Sphaerularioidea</taxon>
        <taxon>Anguinidae</taxon>
        <taxon>Anguininae</taxon>
        <taxon>Ditylenchus</taxon>
    </lineage>
</organism>